<evidence type="ECO:0000256" key="2">
    <source>
        <dbReference type="SAM" id="SignalP"/>
    </source>
</evidence>
<dbReference type="AlphaFoldDB" id="A0A0L0VVX9"/>
<keyword evidence="4" id="KW-1185">Reference proteome</keyword>
<dbReference type="OrthoDB" id="2509983at2759"/>
<dbReference type="Proteomes" id="UP000054564">
    <property type="component" value="Unassembled WGS sequence"/>
</dbReference>
<feature type="compositionally biased region" description="Low complexity" evidence="1">
    <location>
        <begin position="234"/>
        <end position="243"/>
    </location>
</feature>
<evidence type="ECO:0000313" key="4">
    <source>
        <dbReference type="Proteomes" id="UP000054564"/>
    </source>
</evidence>
<feature type="signal peptide" evidence="2">
    <location>
        <begin position="1"/>
        <end position="21"/>
    </location>
</feature>
<protein>
    <submittedName>
        <fullName evidence="3">Uncharacterized protein</fullName>
    </submittedName>
</protein>
<comment type="caution">
    <text evidence="3">The sequence shown here is derived from an EMBL/GenBank/DDBJ whole genome shotgun (WGS) entry which is preliminary data.</text>
</comment>
<proteinExistence type="predicted"/>
<feature type="region of interest" description="Disordered" evidence="1">
    <location>
        <begin position="171"/>
        <end position="326"/>
    </location>
</feature>
<dbReference type="EMBL" id="AJIL01000017">
    <property type="protein sequence ID" value="KNF03433.1"/>
    <property type="molecule type" value="Genomic_DNA"/>
</dbReference>
<feature type="chain" id="PRO_5005550666" evidence="2">
    <location>
        <begin position="22"/>
        <end position="639"/>
    </location>
</feature>
<keyword evidence="2" id="KW-0732">Signal</keyword>
<evidence type="ECO:0000313" key="3">
    <source>
        <dbReference type="EMBL" id="KNF03433.1"/>
    </source>
</evidence>
<accession>A0A0L0VVX9</accession>
<sequence>MRSRGAYCLLFSSVLRASCTAIDHLDIDEGLGRLGSSGWQGDPSGSNLVHYSFAPPSTPDRPQDSPRRFASTNGQPSPANALLDVSWDSTENFLKHSPDAFVSGWPDSPGSMDQFSAWRTQMGLFDHLNPSPSIHSSDHHELQPLFNFEPLEDTIPPVARFDSLAPRVGFPDMPRRSSAAHHESSRTSPLEADRIDAASIAGMDLSSRPLNNPESSGKPGKTETVPRKTRAKPQKAASKPQKSTLKPQKSIAKPKKTRAKPDQAPSLQPQNFKVKTRKLSAITEETSERPLQSTSGLNAQSPQSSLEPSPKSSTHSPDSSLESQEDIERRNLMTARPDVIPRIRESANLWDFGFPRLIFDWRAFVKDKSEIRNHKLSMLLKRQKLDEDQVMYISESHFESKMNRKHGVEKYMRHEIPEKSKVKSSGLLFSDEAPASEKYLTRGDFWLTKAPIIMSGEYTELWTRYWSGIDLGSYKSRFKNKNLGALFPLYLFYVEMINTIVPRQDPHPPEYLEEMKMACESFVASSHVVFPREGEPKLTALVDVKQAQTNAGHEKIHGYIRGRSYHSTLWAYLESWLYKHRPTLFAPHGDINKSAFTSLGRNFFDDIFSLTIENFTDFYHQLQTAHLQKLYPSLKLPIH</sequence>
<name>A0A0L0VVX9_9BASI</name>
<feature type="compositionally biased region" description="Low complexity" evidence="1">
    <location>
        <begin position="308"/>
        <end position="320"/>
    </location>
</feature>
<feature type="compositionally biased region" description="Polar residues" evidence="1">
    <location>
        <begin position="289"/>
        <end position="307"/>
    </location>
</feature>
<feature type="region of interest" description="Disordered" evidence="1">
    <location>
        <begin position="45"/>
        <end position="79"/>
    </location>
</feature>
<feature type="compositionally biased region" description="Basic and acidic residues" evidence="1">
    <location>
        <begin position="180"/>
        <end position="196"/>
    </location>
</feature>
<reference evidence="4" key="1">
    <citation type="submission" date="2014-03" db="EMBL/GenBank/DDBJ databases">
        <title>The Genome Sequence of Puccinia striiformis f. sp. tritici PST-78.</title>
        <authorList>
            <consortium name="The Broad Institute Genome Sequencing Platform"/>
            <person name="Cuomo C."/>
            <person name="Hulbert S."/>
            <person name="Chen X."/>
            <person name="Walker B."/>
            <person name="Young S.K."/>
            <person name="Zeng Q."/>
            <person name="Gargeya S."/>
            <person name="Fitzgerald M."/>
            <person name="Haas B."/>
            <person name="Abouelleil A."/>
            <person name="Alvarado L."/>
            <person name="Arachchi H.M."/>
            <person name="Berlin A.M."/>
            <person name="Chapman S.B."/>
            <person name="Goldberg J."/>
            <person name="Griggs A."/>
            <person name="Gujja S."/>
            <person name="Hansen M."/>
            <person name="Howarth C."/>
            <person name="Imamovic A."/>
            <person name="Larimer J."/>
            <person name="McCowan C."/>
            <person name="Montmayeur A."/>
            <person name="Murphy C."/>
            <person name="Neiman D."/>
            <person name="Pearson M."/>
            <person name="Priest M."/>
            <person name="Roberts A."/>
            <person name="Saif S."/>
            <person name="Shea T."/>
            <person name="Sisk P."/>
            <person name="Sykes S."/>
            <person name="Wortman J."/>
            <person name="Nusbaum C."/>
            <person name="Birren B."/>
        </authorList>
    </citation>
    <scope>NUCLEOTIDE SEQUENCE [LARGE SCALE GENOMIC DNA]</scope>
    <source>
        <strain evidence="4">race PST-78</strain>
    </source>
</reference>
<gene>
    <name evidence="3" type="ORF">PSTG_03373</name>
</gene>
<organism evidence="3 4">
    <name type="scientific">Puccinia striiformis f. sp. tritici PST-78</name>
    <dbReference type="NCBI Taxonomy" id="1165861"/>
    <lineage>
        <taxon>Eukaryota</taxon>
        <taxon>Fungi</taxon>
        <taxon>Dikarya</taxon>
        <taxon>Basidiomycota</taxon>
        <taxon>Pucciniomycotina</taxon>
        <taxon>Pucciniomycetes</taxon>
        <taxon>Pucciniales</taxon>
        <taxon>Pucciniaceae</taxon>
        <taxon>Puccinia</taxon>
    </lineage>
</organism>
<evidence type="ECO:0000256" key="1">
    <source>
        <dbReference type="SAM" id="MobiDB-lite"/>
    </source>
</evidence>